<feature type="compositionally biased region" description="Pro residues" evidence="2">
    <location>
        <begin position="11"/>
        <end position="21"/>
    </location>
</feature>
<dbReference type="InterPro" id="IPR011989">
    <property type="entry name" value="ARM-like"/>
</dbReference>
<dbReference type="PANTHER" id="PTHR13298">
    <property type="entry name" value="CYTOSOLIC REGULATOR PIANISSIMO"/>
    <property type="match status" value="1"/>
</dbReference>
<name>A0AAD5KXA9_9FUNG</name>
<evidence type="ECO:0000313" key="7">
    <source>
        <dbReference type="EMBL" id="KAI9277175.1"/>
    </source>
</evidence>
<keyword evidence="8" id="KW-1185">Reference proteome</keyword>
<feature type="region of interest" description="Disordered" evidence="2">
    <location>
        <begin position="1299"/>
        <end position="1386"/>
    </location>
</feature>
<dbReference type="SUPFAM" id="SSF46585">
    <property type="entry name" value="HR1 repeat"/>
    <property type="match status" value="1"/>
</dbReference>
<evidence type="ECO:0000259" key="5">
    <source>
        <dbReference type="SMART" id="SM01308"/>
    </source>
</evidence>
<comment type="caution">
    <text evidence="7">The sequence shown here is derived from an EMBL/GenBank/DDBJ whole genome shotgun (WGS) entry which is preliminary data.</text>
</comment>
<dbReference type="PANTHER" id="PTHR13298:SF11">
    <property type="entry name" value="RAPAMYCIN-INSENSITIVE COMPANION OF MTOR"/>
    <property type="match status" value="1"/>
</dbReference>
<gene>
    <name evidence="7" type="ORF">BDA99DRAFT_495071</name>
</gene>
<accession>A0AAD5KXA9</accession>
<dbReference type="EMBL" id="JAIXMP010000002">
    <property type="protein sequence ID" value="KAI9277175.1"/>
    <property type="molecule type" value="Genomic_DNA"/>
</dbReference>
<feature type="compositionally biased region" description="Low complexity" evidence="2">
    <location>
        <begin position="1"/>
        <end position="10"/>
    </location>
</feature>
<feature type="domain" description="Rapamycin-insensitive companion of mTOR N-terminal" evidence="5">
    <location>
        <begin position="196"/>
        <end position="599"/>
    </location>
</feature>
<feature type="compositionally biased region" description="Basic and acidic residues" evidence="2">
    <location>
        <begin position="1310"/>
        <end position="1322"/>
    </location>
</feature>
<dbReference type="Pfam" id="PF14663">
    <property type="entry name" value="RasGEF_N_2"/>
    <property type="match status" value="1"/>
</dbReference>
<dbReference type="Pfam" id="PF14668">
    <property type="entry name" value="RICTOR_V"/>
    <property type="match status" value="1"/>
</dbReference>
<organism evidence="7 8">
    <name type="scientific">Phascolomyces articulosus</name>
    <dbReference type="NCBI Taxonomy" id="60185"/>
    <lineage>
        <taxon>Eukaryota</taxon>
        <taxon>Fungi</taxon>
        <taxon>Fungi incertae sedis</taxon>
        <taxon>Mucoromycota</taxon>
        <taxon>Mucoromycotina</taxon>
        <taxon>Mucoromycetes</taxon>
        <taxon>Mucorales</taxon>
        <taxon>Lichtheimiaceae</taxon>
        <taxon>Phascolomyces</taxon>
    </lineage>
</organism>
<proteinExistence type="inferred from homology"/>
<protein>
    <submittedName>
        <fullName evidence="7">Rapamycin-insensitive companion of mTOR, middle domain-containing protein</fullName>
    </submittedName>
</protein>
<reference evidence="7" key="1">
    <citation type="journal article" date="2022" name="IScience">
        <title>Evolution of zygomycete secretomes and the origins of terrestrial fungal ecologies.</title>
        <authorList>
            <person name="Chang Y."/>
            <person name="Wang Y."/>
            <person name="Mondo S."/>
            <person name="Ahrendt S."/>
            <person name="Andreopoulos W."/>
            <person name="Barry K."/>
            <person name="Beard J."/>
            <person name="Benny G.L."/>
            <person name="Blankenship S."/>
            <person name="Bonito G."/>
            <person name="Cuomo C."/>
            <person name="Desiro A."/>
            <person name="Gervers K.A."/>
            <person name="Hundley H."/>
            <person name="Kuo A."/>
            <person name="LaButti K."/>
            <person name="Lang B.F."/>
            <person name="Lipzen A."/>
            <person name="O'Donnell K."/>
            <person name="Pangilinan J."/>
            <person name="Reynolds N."/>
            <person name="Sandor L."/>
            <person name="Smith M.E."/>
            <person name="Tsang A."/>
            <person name="Grigoriev I.V."/>
            <person name="Stajich J.E."/>
            <person name="Spatafora J.W."/>
        </authorList>
    </citation>
    <scope>NUCLEOTIDE SEQUENCE</scope>
    <source>
        <strain evidence="7">RSA 2281</strain>
    </source>
</reference>
<dbReference type="Pfam" id="PF14664">
    <property type="entry name" value="RICTOR_N"/>
    <property type="match status" value="1"/>
</dbReference>
<feature type="domain" description="Rapamycin-insensitive companion of mTOR middle" evidence="4">
    <location>
        <begin position="682"/>
        <end position="907"/>
    </location>
</feature>
<feature type="compositionally biased region" description="Low complexity" evidence="2">
    <location>
        <begin position="122"/>
        <end position="139"/>
    </location>
</feature>
<dbReference type="InterPro" id="IPR029451">
    <property type="entry name" value="RICTOR_M"/>
</dbReference>
<dbReference type="Proteomes" id="UP001209540">
    <property type="component" value="Unassembled WGS sequence"/>
</dbReference>
<dbReference type="InterPro" id="IPR029453">
    <property type="entry name" value="Rictor_IV"/>
</dbReference>
<dbReference type="InterPro" id="IPR011072">
    <property type="entry name" value="HR1_rho-bd"/>
</dbReference>
<dbReference type="GO" id="GO:0031932">
    <property type="term" value="C:TORC2 complex"/>
    <property type="evidence" value="ECO:0007669"/>
    <property type="project" value="InterPro"/>
</dbReference>
<sequence length="1386" mass="156779">MENAMSSTLAPSPPPPPPPLPSTIGKRTSQIMRELDDLLSRLDKETKIKLGVENMLEVYLKDKKRKKDLEVQLESCNASMDEIIQRIEFLRTNAGANTTDVTQKLKEHNYTGHALFSSTIASTTSSRNRSKPRSNSSPNIKGKQKASQENISFPDDDAWPIGKRLHHIITQLRIDEWKATKPGTSSDALGIKESKLAKLDTLLRILKNTTDIETHYPKRNMVACLRQCIAGPNREVRVMSLRNLRHLVERPADVKIMMDIQIDIFIVRALSRDPNNHEPEREQSLKLVRSFIEYNGLAYINQGIVRAIVAIAEQTDCRLRNISLETLAELAILDIGLTVRSGGVRVLMQALLDGQLNMAEVLVHALVYILDTPERRRYLRPGVELETIIAPFTETGKGANFEERLKNSARVVTLLLKSWAGAFLMCANNMRAARSVVQTLRFPAPETQKIVLDMFFNVFRVKLPKDYNNFLTGRQHTVHIAPGRSRGGGGTNDAPTPIGRGTSRLASSNNDINDLMKSFGYAEAKEIMANTKETNSGGTSNVERLNMLDHHLCIILIIFIDADILMALVDMVKSDDVYISRKATLLIGEILQLSTRLLPIMMGIQVQSLPKLFALASNFEDEQVRHNATTALAHIDRLTRARVRYMTPSTTTRTSKGAADNNTTARTQEMVHEVKLKIGMAIDDTHFRQLLMDTQVLNTKDYTKWNWESISELLQGPLLNPRRLEEAMRGKKFIKRLLAFYRPFAHKFSDINASKANIARHLKTGCVLIQTLLGNPDGVRYLGENKLLAQIAEALSELDPLNGDPETEPIFSKERMENTLSRGYFTLLGVMSKNKDGVRLMEKFKIFSLFYQLSELRNRDDLKIAIITNMDYTLDGHPRVLLSKIMTSGYNPIRLFATQYLGIIMRRSESEYNGWIIRLLLTQLYDTHLDVCQMAVSLLDEACENQSNLELLVKYRPSLGHLGEIGNPLLLRFLSTSTGFRYLYALGYVQKEMDDWFEYRNLQYVTQLELSLARALANTPEKKDRNPFEERIDSEHNFENLQPGDGLSPPHFYGELTKTEDGCGLLREKGHFQYFADFIRNYSLENHNPEVFQQLKAVLWAVGSIGATKNGLPFLEEEDIIKDIVHIAESSEVLSLKGTCYYVLGLVAKTQQGVEILGELNWDGVTSPNDVPEGLCVPQNLEFFLSIHNWKYTPALSDPPVFPNTVEKDDITLDILKNIGDMSNHILANEASKNLARLRQKHPDYFKRVDLFYCVCQLLGSYHFRTPVRKYILEIFDMRFTPESLQELDDVVAVAKEEVDNDEVEDQDGDHDPHGDKKKKEDQDDDQLESSLSSNESNTQERSKPSSSLNDKKKGTSGPSSSYGKQQIVVTETLEPVSKQVGFNVK</sequence>
<dbReference type="Gene3D" id="1.10.287.160">
    <property type="entry name" value="HR1 repeat"/>
    <property type="match status" value="1"/>
</dbReference>
<dbReference type="InterPro" id="IPR036274">
    <property type="entry name" value="HR1_rpt_sf"/>
</dbReference>
<evidence type="ECO:0000313" key="8">
    <source>
        <dbReference type="Proteomes" id="UP001209540"/>
    </source>
</evidence>
<feature type="domain" description="REM-1" evidence="3">
    <location>
        <begin position="33"/>
        <end position="97"/>
    </location>
</feature>
<feature type="compositionally biased region" description="Polar residues" evidence="2">
    <location>
        <begin position="1357"/>
        <end position="1370"/>
    </location>
</feature>
<evidence type="ECO:0000259" key="3">
    <source>
        <dbReference type="SMART" id="SM00742"/>
    </source>
</evidence>
<dbReference type="SMART" id="SM01308">
    <property type="entry name" value="RICTOR_N"/>
    <property type="match status" value="1"/>
</dbReference>
<dbReference type="Gene3D" id="1.25.10.10">
    <property type="entry name" value="Leucine-rich Repeat Variant"/>
    <property type="match status" value="2"/>
</dbReference>
<dbReference type="SMART" id="SM01307">
    <property type="entry name" value="RICTOR_M"/>
    <property type="match status" value="1"/>
</dbReference>
<dbReference type="SMART" id="SM01303">
    <property type="entry name" value="RasGEF_N_2"/>
    <property type="match status" value="1"/>
</dbReference>
<dbReference type="GO" id="GO:0038203">
    <property type="term" value="P:TORC2 signaling"/>
    <property type="evidence" value="ECO:0007669"/>
    <property type="project" value="TreeGrafter"/>
</dbReference>
<comment type="similarity">
    <text evidence="1">Belongs to the RICTOR family.</text>
</comment>
<evidence type="ECO:0000256" key="2">
    <source>
        <dbReference type="SAM" id="MobiDB-lite"/>
    </source>
</evidence>
<dbReference type="InterPro" id="IPR029452">
    <property type="entry name" value="RICTOR_V"/>
</dbReference>
<evidence type="ECO:0000259" key="6">
    <source>
        <dbReference type="SMART" id="SM01310"/>
    </source>
</evidence>
<feature type="compositionally biased region" description="Acidic residues" evidence="2">
    <location>
        <begin position="1299"/>
        <end position="1309"/>
    </location>
</feature>
<feature type="compositionally biased region" description="Low complexity" evidence="2">
    <location>
        <begin position="1329"/>
        <end position="1338"/>
    </location>
</feature>
<dbReference type="SUPFAM" id="SSF48371">
    <property type="entry name" value="ARM repeat"/>
    <property type="match status" value="1"/>
</dbReference>
<reference evidence="7" key="2">
    <citation type="submission" date="2023-02" db="EMBL/GenBank/DDBJ databases">
        <authorList>
            <consortium name="DOE Joint Genome Institute"/>
            <person name="Mondo S.J."/>
            <person name="Chang Y."/>
            <person name="Wang Y."/>
            <person name="Ahrendt S."/>
            <person name="Andreopoulos W."/>
            <person name="Barry K."/>
            <person name="Beard J."/>
            <person name="Benny G.L."/>
            <person name="Blankenship S."/>
            <person name="Bonito G."/>
            <person name="Cuomo C."/>
            <person name="Desiro A."/>
            <person name="Gervers K.A."/>
            <person name="Hundley H."/>
            <person name="Kuo A."/>
            <person name="LaButti K."/>
            <person name="Lang B.F."/>
            <person name="Lipzen A."/>
            <person name="O'Donnell K."/>
            <person name="Pangilinan J."/>
            <person name="Reynolds N."/>
            <person name="Sandor L."/>
            <person name="Smith M.W."/>
            <person name="Tsang A."/>
            <person name="Grigoriev I.V."/>
            <person name="Stajich J.E."/>
            <person name="Spatafora J.W."/>
        </authorList>
    </citation>
    <scope>NUCLEOTIDE SEQUENCE</scope>
    <source>
        <strain evidence="7">RSA 2281</strain>
    </source>
</reference>
<dbReference type="InterPro" id="IPR016024">
    <property type="entry name" value="ARM-type_fold"/>
</dbReference>
<evidence type="ECO:0000259" key="4">
    <source>
        <dbReference type="SMART" id="SM01307"/>
    </source>
</evidence>
<feature type="compositionally biased region" description="Basic and acidic residues" evidence="2">
    <location>
        <begin position="1339"/>
        <end position="1354"/>
    </location>
</feature>
<dbReference type="SMART" id="SM01310">
    <property type="entry name" value="RICTOR_V"/>
    <property type="match status" value="1"/>
</dbReference>
<dbReference type="InterPro" id="IPR028267">
    <property type="entry name" value="Pianissimo_N"/>
</dbReference>
<dbReference type="Pfam" id="PF14666">
    <property type="entry name" value="RICTOR_M"/>
    <property type="match status" value="1"/>
</dbReference>
<dbReference type="SMART" id="SM00742">
    <property type="entry name" value="Hr1"/>
    <property type="match status" value="1"/>
</dbReference>
<dbReference type="InterPro" id="IPR028268">
    <property type="entry name" value="Pianissimo_fam"/>
</dbReference>
<feature type="domain" description="Rapamycin-insensitive companion of mTOR" evidence="6">
    <location>
        <begin position="1092"/>
        <end position="1164"/>
    </location>
</feature>
<feature type="region of interest" description="Disordered" evidence="2">
    <location>
        <begin position="1"/>
        <end position="25"/>
    </location>
</feature>
<feature type="region of interest" description="Disordered" evidence="2">
    <location>
        <begin position="118"/>
        <end position="155"/>
    </location>
</feature>
<evidence type="ECO:0000256" key="1">
    <source>
        <dbReference type="ARBA" id="ARBA00008878"/>
    </source>
</evidence>